<keyword evidence="1" id="KW-0812">Transmembrane</keyword>
<organism evidence="2 3">
    <name type="scientific">Deinococcus proteolyticus (strain ATCC 35074 / DSM 20540 / JCM 6276 / NBRC 101906 / NCIMB 13154 / VKM Ac-1939 / CCM 2703 / MRP)</name>
    <dbReference type="NCBI Taxonomy" id="693977"/>
    <lineage>
        <taxon>Bacteria</taxon>
        <taxon>Thermotogati</taxon>
        <taxon>Deinococcota</taxon>
        <taxon>Deinococci</taxon>
        <taxon>Deinococcales</taxon>
        <taxon>Deinococcaceae</taxon>
        <taxon>Deinococcus</taxon>
    </lineage>
</organism>
<keyword evidence="1" id="KW-1133">Transmembrane helix</keyword>
<keyword evidence="2" id="KW-0614">Plasmid</keyword>
<feature type="transmembrane region" description="Helical" evidence="1">
    <location>
        <begin position="71"/>
        <end position="89"/>
    </location>
</feature>
<gene>
    <name evidence="2" type="ordered locus">Deipr_2403</name>
</gene>
<keyword evidence="3" id="KW-1185">Reference proteome</keyword>
<dbReference type="EMBL" id="CP002538">
    <property type="protein sequence ID" value="ADY27527.1"/>
    <property type="molecule type" value="Genomic_DNA"/>
</dbReference>
<dbReference type="RefSeq" id="WP_013615881.1">
    <property type="nucleotide sequence ID" value="NC_015162.1"/>
</dbReference>
<dbReference type="HOGENOM" id="CLU_1977877_0_0_0"/>
<feature type="transmembrane region" description="Helical" evidence="1">
    <location>
        <begin position="37"/>
        <end position="59"/>
    </location>
</feature>
<reference evidence="3" key="1">
    <citation type="submission" date="2011-02" db="EMBL/GenBank/DDBJ databases">
        <title>The complete sequence of plasmid2 of Deinococcus proteolyticus DSM 20540.</title>
        <authorList>
            <consortium name="US DOE Joint Genome Institute (JGI-PGF)"/>
            <person name="Lucas S."/>
            <person name="Copeland A."/>
            <person name="Lapidus A."/>
            <person name="Bruce D."/>
            <person name="Goodwin L."/>
            <person name="Pitluck S."/>
            <person name="Kyrpides N."/>
            <person name="Mavromatis K."/>
            <person name="Pagani I."/>
            <person name="Ivanova N."/>
            <person name="Ovchinnikova G."/>
            <person name="Zeytun A."/>
            <person name="Detter J.C."/>
            <person name="Han C."/>
            <person name="Land M."/>
            <person name="Hauser L."/>
            <person name="Markowitz V."/>
            <person name="Cheng J.-F."/>
            <person name="Hugenholtz P."/>
            <person name="Woyke T."/>
            <person name="Wu D."/>
            <person name="Pukall R."/>
            <person name="Steenblock K."/>
            <person name="Brambilla E."/>
            <person name="Klenk H.-P."/>
            <person name="Eisen J.A."/>
        </authorList>
    </citation>
    <scope>NUCLEOTIDE SEQUENCE [LARGE SCALE GENOMIC DNA]</scope>
    <source>
        <strain evidence="3">ATCC 35074 / DSM 20540 / JCM 6276 / NBRC 101906 / NCIMB 13154 / VKM Ac-1939 / CCM 2703 / MRP</strain>
        <plasmid evidence="3">Plasmid pDEIPR02</plasmid>
    </source>
</reference>
<name>F0RQG8_DEIPM</name>
<feature type="transmembrane region" description="Helical" evidence="1">
    <location>
        <begin position="12"/>
        <end position="31"/>
    </location>
</feature>
<dbReference type="KEGG" id="dpt:Deipr_2403"/>
<dbReference type="AlphaFoldDB" id="F0RQG8"/>
<geneLocation type="plasmid" evidence="2 3">
    <name>pDEIPR02</name>
</geneLocation>
<evidence type="ECO:0000313" key="2">
    <source>
        <dbReference type="EMBL" id="ADY27527.1"/>
    </source>
</evidence>
<accession>F0RQG8</accession>
<reference evidence="2 3" key="2">
    <citation type="journal article" date="2012" name="Stand. Genomic Sci.">
        <title>Complete genome sequence of the orange-red pigmented, radioresistant Deinococcus proteolyticus type strain (MRP(T)).</title>
        <authorList>
            <person name="Copeland A."/>
            <person name="Zeytun A."/>
            <person name="Yassawong M."/>
            <person name="Nolan M."/>
            <person name="Lucas S."/>
            <person name="Hammon N."/>
            <person name="Deshpande S."/>
            <person name="Cheng J.F."/>
            <person name="Han C."/>
            <person name="Tapia R."/>
            <person name="Goodwin L.A."/>
            <person name="Pitluck S."/>
            <person name="Mavromatis K."/>
            <person name="Liolios K."/>
            <person name="Pagani I."/>
            <person name="Ivanova N."/>
            <person name="Mikhailova N."/>
            <person name="Pati A."/>
            <person name="Chen A."/>
            <person name="Palaniappan K."/>
            <person name="Land M."/>
            <person name="Hauser L."/>
            <person name="Jeffries C.D."/>
            <person name="Brambilla E.M."/>
            <person name="Rohde M."/>
            <person name="Sikorski J."/>
            <person name="Pukall R."/>
            <person name="Goker M."/>
            <person name="Detter J.C."/>
            <person name="Woyke T."/>
            <person name="Bristow J."/>
            <person name="Eisen J.A."/>
            <person name="Markowitz V."/>
            <person name="Hugenholtz P."/>
            <person name="Kyrpides N.C."/>
            <person name="Klenk H.P."/>
            <person name="Lapidus A."/>
        </authorList>
    </citation>
    <scope>NUCLEOTIDE SEQUENCE [LARGE SCALE GENOMIC DNA]</scope>
    <source>
        <strain evidence="3">ATCC 35074 / DSM 20540 / JCM 6276 / NBRC 101906 / NCIMB 13154 / VKM Ac-1939 / CCM 2703 / MRP</strain>
        <plasmid evidence="3">Plasmid pDEIPR02</plasmid>
    </source>
</reference>
<evidence type="ECO:0000313" key="3">
    <source>
        <dbReference type="Proteomes" id="UP000007718"/>
    </source>
</evidence>
<keyword evidence="1" id="KW-0472">Membrane</keyword>
<proteinExistence type="predicted"/>
<evidence type="ECO:0000256" key="1">
    <source>
        <dbReference type="SAM" id="Phobius"/>
    </source>
</evidence>
<protein>
    <submittedName>
        <fullName evidence="2">Uncharacterized protein</fullName>
    </submittedName>
</protein>
<dbReference type="Proteomes" id="UP000007718">
    <property type="component" value="Plasmid pDEIPR02"/>
</dbReference>
<sequence>MDPSFLLQPDFRLRGYLGLTFSGAAALWFMLGPSLGLGAVLLNLSVAVALLLYLIDVAAWPGGEFLFLGRWQHFVFGAALCAYLGLALGLLHPGWGGWLVVPLAVLGGRLWLNPICGVDQPDLQSP</sequence>